<organism evidence="1 2">
    <name type="scientific">Coraliomargarita algicola</name>
    <dbReference type="NCBI Taxonomy" id="3092156"/>
    <lineage>
        <taxon>Bacteria</taxon>
        <taxon>Pseudomonadati</taxon>
        <taxon>Verrucomicrobiota</taxon>
        <taxon>Opitutia</taxon>
        <taxon>Puniceicoccales</taxon>
        <taxon>Coraliomargaritaceae</taxon>
        <taxon>Coraliomargarita</taxon>
    </lineage>
</organism>
<dbReference type="RefSeq" id="WP_319831327.1">
    <property type="nucleotide sequence ID" value="NZ_CP138858.1"/>
</dbReference>
<evidence type="ECO:0000313" key="2">
    <source>
        <dbReference type="Proteomes" id="UP001324993"/>
    </source>
</evidence>
<proteinExistence type="predicted"/>
<dbReference type="Proteomes" id="UP001324993">
    <property type="component" value="Chromosome"/>
</dbReference>
<sequence>MDYATKELTESLQQIAANEAEQSRESANCAVLGNQGYGAGVLTLPTGVDRFLATRRDFQERTRNVSIGSY</sequence>
<gene>
    <name evidence="1" type="ORF">SH580_13220</name>
</gene>
<name>A0ABZ0RE12_9BACT</name>
<evidence type="ECO:0000313" key="1">
    <source>
        <dbReference type="EMBL" id="WPJ94394.1"/>
    </source>
</evidence>
<accession>A0ABZ0RE12</accession>
<reference evidence="1 2" key="1">
    <citation type="submission" date="2023-11" db="EMBL/GenBank/DDBJ databases">
        <title>Coraliomargarita sp. nov., isolated from marine algae.</title>
        <authorList>
            <person name="Lee J.K."/>
            <person name="Baek J.H."/>
            <person name="Kim J.M."/>
            <person name="Choi D.G."/>
            <person name="Jeon C.O."/>
        </authorList>
    </citation>
    <scope>NUCLEOTIDE SEQUENCE [LARGE SCALE GENOMIC DNA]</scope>
    <source>
        <strain evidence="1 2">J2-16</strain>
    </source>
</reference>
<protein>
    <submittedName>
        <fullName evidence="1">Uncharacterized protein</fullName>
    </submittedName>
</protein>
<keyword evidence="2" id="KW-1185">Reference proteome</keyword>
<dbReference type="EMBL" id="CP138858">
    <property type="protein sequence ID" value="WPJ94394.1"/>
    <property type="molecule type" value="Genomic_DNA"/>
</dbReference>